<dbReference type="InterPro" id="IPR006626">
    <property type="entry name" value="PbH1"/>
</dbReference>
<keyword evidence="2" id="KW-0677">Repeat</keyword>
<dbReference type="InterPro" id="IPR051550">
    <property type="entry name" value="SCF-Subunits/Alg-Epimerases"/>
</dbReference>
<dbReference type="SUPFAM" id="SSF51126">
    <property type="entry name" value="Pectin lyase-like"/>
    <property type="match status" value="1"/>
</dbReference>
<name>A0A0S7XL48_UNCSA</name>
<evidence type="ECO:0000256" key="4">
    <source>
        <dbReference type="SAM" id="Phobius"/>
    </source>
</evidence>
<proteinExistence type="predicted"/>
<keyword evidence="4" id="KW-0472">Membrane</keyword>
<evidence type="ECO:0000313" key="7">
    <source>
        <dbReference type="Proteomes" id="UP000051861"/>
    </source>
</evidence>
<reference evidence="6 7" key="1">
    <citation type="journal article" date="2015" name="Microbiome">
        <title>Genomic resolution of linkages in carbon, nitrogen, and sulfur cycling among widespread estuary sediment bacteria.</title>
        <authorList>
            <person name="Baker B.J."/>
            <person name="Lazar C.S."/>
            <person name="Teske A.P."/>
            <person name="Dick G.J."/>
        </authorList>
    </citation>
    <scope>NUCLEOTIDE SEQUENCE [LARGE SCALE GENOMIC DNA]</scope>
    <source>
        <strain evidence="6">DG_54_3</strain>
    </source>
</reference>
<evidence type="ECO:0000256" key="1">
    <source>
        <dbReference type="ARBA" id="ARBA00004906"/>
    </source>
</evidence>
<dbReference type="PANTHER" id="PTHR22990:SF15">
    <property type="entry name" value="F-BOX ONLY PROTEIN 10"/>
    <property type="match status" value="1"/>
</dbReference>
<keyword evidence="3" id="KW-0833">Ubl conjugation pathway</keyword>
<gene>
    <name evidence="6" type="ORF">AMJ44_14660</name>
</gene>
<dbReference type="InterPro" id="IPR011050">
    <property type="entry name" value="Pectin_lyase_fold/virulence"/>
</dbReference>
<evidence type="ECO:0000259" key="5">
    <source>
        <dbReference type="Pfam" id="PF05048"/>
    </source>
</evidence>
<dbReference type="InterPro" id="IPR022441">
    <property type="entry name" value="Para_beta_helix_rpt-2"/>
</dbReference>
<evidence type="ECO:0000256" key="3">
    <source>
        <dbReference type="ARBA" id="ARBA00022786"/>
    </source>
</evidence>
<evidence type="ECO:0000256" key="2">
    <source>
        <dbReference type="ARBA" id="ARBA00022737"/>
    </source>
</evidence>
<keyword evidence="4" id="KW-1133">Transmembrane helix</keyword>
<dbReference type="Proteomes" id="UP000051861">
    <property type="component" value="Unassembled WGS sequence"/>
</dbReference>
<sequence length="563" mass="62629">MIKKVAALWLSLAMVFSFIIIIVDIALVVRSPTIIYVDDVPGEGSGNPGEDYTSIQAAINAANNGDTVFVYVGNYTENVVVNKRINLTGEDRDTTIINGSGTGDVIYVNVNWVNITGFTVTLSGSELFDAGIELYDVKNCRVVNNNVTSNNGYGIYLESSSNNNITNNNILLNNFKGILLASGFGPGSSSNNNNLTDNYISLNNEDGICIRDSSDNNIVGNTFKSNYNYAEISLDLLSSNNNIINNNISSSNIMGIWLLQSSNNNITNNYIYNCNAGLFLMELSSNNNITGNKILNNNGGIGLSKSPNNRIFHNSLIDNTNQAFDDTNNGNKWDNGYPSSGNYWSDYSGIDNFKGPNQDMQGSDGIGDTNYSIDSDSFDNYPLMEPYTYKPLENYSVLKQGWNLISVPLIQKEQNLTKVLEMIDGYYDAVQWFDNSDRNDQWKHYKIGKPFGNDLSRITETMGFWIHITQPGDTIFLYNGTQPIVNQTITLHQGWNLVGYPSIISYNRTEGLSNLTFGSHVDSIWTFNAATQKWKELGPSDYFELGMGYWIHAKTKCEWKVPL</sequence>
<organism evidence="6 7">
    <name type="scientific">candidate division WOR-1 bacterium DG_54_3</name>
    <dbReference type="NCBI Taxonomy" id="1703775"/>
    <lineage>
        <taxon>Bacteria</taxon>
        <taxon>Bacillati</taxon>
        <taxon>Saganbacteria</taxon>
    </lineage>
</organism>
<dbReference type="SMART" id="SM00710">
    <property type="entry name" value="PbH1"/>
    <property type="match status" value="7"/>
</dbReference>
<dbReference type="InterPro" id="IPR012334">
    <property type="entry name" value="Pectin_lyas_fold"/>
</dbReference>
<dbReference type="EMBL" id="LIZX01000242">
    <property type="protein sequence ID" value="KPJ63189.1"/>
    <property type="molecule type" value="Genomic_DNA"/>
</dbReference>
<accession>A0A0S7XL48</accession>
<feature type="domain" description="Periplasmic copper-binding protein NosD beta helix" evidence="5">
    <location>
        <begin position="61"/>
        <end position="232"/>
    </location>
</feature>
<dbReference type="AlphaFoldDB" id="A0A0S7XL48"/>
<dbReference type="Gene3D" id="2.160.20.10">
    <property type="entry name" value="Single-stranded right-handed beta-helix, Pectin lyase-like"/>
    <property type="match status" value="1"/>
</dbReference>
<feature type="transmembrane region" description="Helical" evidence="4">
    <location>
        <begin position="7"/>
        <end position="29"/>
    </location>
</feature>
<evidence type="ECO:0000313" key="6">
    <source>
        <dbReference type="EMBL" id="KPJ63189.1"/>
    </source>
</evidence>
<dbReference type="NCBIfam" id="TIGR03804">
    <property type="entry name" value="para_beta_helix"/>
    <property type="match status" value="4"/>
</dbReference>
<comment type="caution">
    <text evidence="6">The sequence shown here is derived from an EMBL/GenBank/DDBJ whole genome shotgun (WGS) entry which is preliminary data.</text>
</comment>
<dbReference type="PATRIC" id="fig|1703775.3.peg.2448"/>
<dbReference type="InterPro" id="IPR007742">
    <property type="entry name" value="NosD_dom"/>
</dbReference>
<keyword evidence="4" id="KW-0812">Transmembrane</keyword>
<protein>
    <recommendedName>
        <fullName evidence="5">Periplasmic copper-binding protein NosD beta helix domain-containing protein</fullName>
    </recommendedName>
</protein>
<dbReference type="Pfam" id="PF05048">
    <property type="entry name" value="NosD"/>
    <property type="match status" value="2"/>
</dbReference>
<comment type="pathway">
    <text evidence="1">Protein modification; protein ubiquitination.</text>
</comment>
<dbReference type="PANTHER" id="PTHR22990">
    <property type="entry name" value="F-BOX ONLY PROTEIN"/>
    <property type="match status" value="1"/>
</dbReference>
<feature type="domain" description="Periplasmic copper-binding protein NosD beta helix" evidence="5">
    <location>
        <begin position="236"/>
        <end position="349"/>
    </location>
</feature>